<organism evidence="6 7">
    <name type="scientific">Vineibacter terrae</name>
    <dbReference type="NCBI Taxonomy" id="2586908"/>
    <lineage>
        <taxon>Bacteria</taxon>
        <taxon>Pseudomonadati</taxon>
        <taxon>Pseudomonadota</taxon>
        <taxon>Alphaproteobacteria</taxon>
        <taxon>Hyphomicrobiales</taxon>
        <taxon>Vineibacter</taxon>
    </lineage>
</organism>
<dbReference type="GO" id="GO:0003700">
    <property type="term" value="F:DNA-binding transcription factor activity"/>
    <property type="evidence" value="ECO:0007669"/>
    <property type="project" value="TreeGrafter"/>
</dbReference>
<dbReference type="EMBL" id="VDUZ01000068">
    <property type="protein sequence ID" value="TXL69968.1"/>
    <property type="molecule type" value="Genomic_DNA"/>
</dbReference>
<evidence type="ECO:0000256" key="1">
    <source>
        <dbReference type="ARBA" id="ARBA00023015"/>
    </source>
</evidence>
<dbReference type="InterPro" id="IPR036388">
    <property type="entry name" value="WH-like_DNA-bd_sf"/>
</dbReference>
<reference evidence="6 7" key="1">
    <citation type="submission" date="2019-06" db="EMBL/GenBank/DDBJ databases">
        <title>New taxonomy in bacterial strain CC-CFT640, isolated from vineyard.</title>
        <authorList>
            <person name="Lin S.-Y."/>
            <person name="Tsai C.-F."/>
            <person name="Young C.-C."/>
        </authorList>
    </citation>
    <scope>NUCLEOTIDE SEQUENCE [LARGE SCALE GENOMIC DNA]</scope>
    <source>
        <strain evidence="6 7">CC-CFT640</strain>
    </source>
</reference>
<dbReference type="Gene3D" id="1.10.10.10">
    <property type="entry name" value="Winged helix-like DNA-binding domain superfamily/Winged helix DNA-binding domain"/>
    <property type="match status" value="1"/>
</dbReference>
<protein>
    <submittedName>
        <fullName evidence="6">IclR family transcriptional regulator</fullName>
    </submittedName>
</protein>
<dbReference type="PANTHER" id="PTHR30136">
    <property type="entry name" value="HELIX-TURN-HELIX TRANSCRIPTIONAL REGULATOR, ICLR FAMILY"/>
    <property type="match status" value="1"/>
</dbReference>
<dbReference type="PROSITE" id="PS51078">
    <property type="entry name" value="ICLR_ED"/>
    <property type="match status" value="1"/>
</dbReference>
<dbReference type="InterPro" id="IPR029016">
    <property type="entry name" value="GAF-like_dom_sf"/>
</dbReference>
<dbReference type="Pfam" id="PF01614">
    <property type="entry name" value="IclR_C"/>
    <property type="match status" value="1"/>
</dbReference>
<feature type="domain" description="HTH iclR-type" evidence="4">
    <location>
        <begin position="25"/>
        <end position="87"/>
    </location>
</feature>
<dbReference type="GO" id="GO:0045892">
    <property type="term" value="P:negative regulation of DNA-templated transcription"/>
    <property type="evidence" value="ECO:0007669"/>
    <property type="project" value="TreeGrafter"/>
</dbReference>
<dbReference type="InterPro" id="IPR005471">
    <property type="entry name" value="Tscrpt_reg_IclR_N"/>
</dbReference>
<dbReference type="PANTHER" id="PTHR30136:SF33">
    <property type="entry name" value="TRANSCRIPTIONAL REGULATORY PROTEIN"/>
    <property type="match status" value="1"/>
</dbReference>
<keyword evidence="2" id="KW-0238">DNA-binding</keyword>
<dbReference type="Gene3D" id="3.30.450.40">
    <property type="match status" value="1"/>
</dbReference>
<sequence>MPRRSAVPRRVPAAFAEHAGDRQFATTLARGLEILRCFTPQQPVLSTAELAQRTGLPKPTVSRFTYTLSGMGYLQPDLPAGRYRLGPAVLSLGYPLIASFAFRQVVRPAMEALARQVSGSVSLGLRDRTNMVYVETCRSAATSSFQLSDIGMTHPIAATAIGRAHIAGCSPAERAALLNELRVKTPELWRQHAASVTQALAAFRDKGYCVSYGDLRPGIYALATPIGRLPSRELLVLNAVSPSWTRRAAQFEPTLAPLLLRCAHAIAAQFTA</sequence>
<dbReference type="PROSITE" id="PS51077">
    <property type="entry name" value="HTH_ICLR"/>
    <property type="match status" value="1"/>
</dbReference>
<evidence type="ECO:0000259" key="5">
    <source>
        <dbReference type="PROSITE" id="PS51078"/>
    </source>
</evidence>
<feature type="domain" description="IclR-ED" evidence="5">
    <location>
        <begin position="88"/>
        <end position="272"/>
    </location>
</feature>
<dbReference type="InterPro" id="IPR014757">
    <property type="entry name" value="Tscrpt_reg_IclR_C"/>
</dbReference>
<dbReference type="InterPro" id="IPR050707">
    <property type="entry name" value="HTH_MetabolicPath_Reg"/>
</dbReference>
<dbReference type="Proteomes" id="UP000321638">
    <property type="component" value="Unassembled WGS sequence"/>
</dbReference>
<proteinExistence type="predicted"/>
<accession>A0A5C8P854</accession>
<dbReference type="InterPro" id="IPR036390">
    <property type="entry name" value="WH_DNA-bd_sf"/>
</dbReference>
<dbReference type="RefSeq" id="WP_147852004.1">
    <property type="nucleotide sequence ID" value="NZ_VDUZ01000068.1"/>
</dbReference>
<evidence type="ECO:0000313" key="7">
    <source>
        <dbReference type="Proteomes" id="UP000321638"/>
    </source>
</evidence>
<evidence type="ECO:0000256" key="3">
    <source>
        <dbReference type="ARBA" id="ARBA00023163"/>
    </source>
</evidence>
<keyword evidence="7" id="KW-1185">Reference proteome</keyword>
<dbReference type="GO" id="GO:0003677">
    <property type="term" value="F:DNA binding"/>
    <property type="evidence" value="ECO:0007669"/>
    <property type="project" value="UniProtKB-KW"/>
</dbReference>
<name>A0A5C8P854_9HYPH</name>
<dbReference type="SUPFAM" id="SSF55781">
    <property type="entry name" value="GAF domain-like"/>
    <property type="match status" value="1"/>
</dbReference>
<dbReference type="SMART" id="SM00346">
    <property type="entry name" value="HTH_ICLR"/>
    <property type="match status" value="1"/>
</dbReference>
<dbReference type="AlphaFoldDB" id="A0A5C8P854"/>
<comment type="caution">
    <text evidence="6">The sequence shown here is derived from an EMBL/GenBank/DDBJ whole genome shotgun (WGS) entry which is preliminary data.</text>
</comment>
<dbReference type="Pfam" id="PF09339">
    <property type="entry name" value="HTH_IclR"/>
    <property type="match status" value="1"/>
</dbReference>
<dbReference type="SUPFAM" id="SSF46785">
    <property type="entry name" value="Winged helix' DNA-binding domain"/>
    <property type="match status" value="1"/>
</dbReference>
<gene>
    <name evidence="6" type="ORF">FHP25_36815</name>
</gene>
<keyword evidence="1" id="KW-0805">Transcription regulation</keyword>
<evidence type="ECO:0000256" key="2">
    <source>
        <dbReference type="ARBA" id="ARBA00023125"/>
    </source>
</evidence>
<keyword evidence="3" id="KW-0804">Transcription</keyword>
<dbReference type="OrthoDB" id="9807558at2"/>
<evidence type="ECO:0000259" key="4">
    <source>
        <dbReference type="PROSITE" id="PS51077"/>
    </source>
</evidence>
<evidence type="ECO:0000313" key="6">
    <source>
        <dbReference type="EMBL" id="TXL69968.1"/>
    </source>
</evidence>